<keyword evidence="3" id="KW-1185">Reference proteome</keyword>
<sequence length="287" mass="31398">MIAARPNALVRQVVSPVLMLALALVLVMAANAARAAERDRLVAFLNVTGFDVALDSIALSAAKAPGMLGLSASDFGEQWSRIAEDVFGTGKMRTMALDILEETLSDEDLAHAAAFYATPLGQRLVEVENASHMVGEEIDKRAIGEELIARMVETGSPRAGLLSDLNAAVDSGDVAVRAVQELQLRFMMAASNAGVLERRIDEGRLRALMRENRDSLRLDLKRSGLAAAAYTYRDISDEDLRDYLEALRDPQMQRVYELMNAVQWEVTADRYEALAKRMAEVGTGQEL</sequence>
<accession>A0A1X6YNK0</accession>
<organism evidence="2 3">
    <name type="scientific">Roseovarius halotolerans</name>
    <dbReference type="NCBI Taxonomy" id="505353"/>
    <lineage>
        <taxon>Bacteria</taxon>
        <taxon>Pseudomonadati</taxon>
        <taxon>Pseudomonadota</taxon>
        <taxon>Alphaproteobacteria</taxon>
        <taxon>Rhodobacterales</taxon>
        <taxon>Roseobacteraceae</taxon>
        <taxon>Roseovarius</taxon>
    </lineage>
</organism>
<proteinExistence type="predicted"/>
<evidence type="ECO:0000313" key="2">
    <source>
        <dbReference type="EMBL" id="SLN26559.1"/>
    </source>
</evidence>
<evidence type="ECO:0000259" key="1">
    <source>
        <dbReference type="Pfam" id="PF09832"/>
    </source>
</evidence>
<dbReference type="EMBL" id="FWFU01000001">
    <property type="protein sequence ID" value="SLN26559.1"/>
    <property type="molecule type" value="Genomic_DNA"/>
</dbReference>
<dbReference type="Pfam" id="PF09832">
    <property type="entry name" value="DUF2059"/>
    <property type="match status" value="1"/>
</dbReference>
<dbReference type="RefSeq" id="WP_085816753.1">
    <property type="nucleotide sequence ID" value="NZ_FWFU01000001.1"/>
</dbReference>
<reference evidence="2 3" key="1">
    <citation type="submission" date="2017-03" db="EMBL/GenBank/DDBJ databases">
        <authorList>
            <person name="Afonso C.L."/>
            <person name="Miller P.J."/>
            <person name="Scott M.A."/>
            <person name="Spackman E."/>
            <person name="Goraichik I."/>
            <person name="Dimitrov K.M."/>
            <person name="Suarez D.L."/>
            <person name="Swayne D.E."/>
        </authorList>
    </citation>
    <scope>NUCLEOTIDE SEQUENCE [LARGE SCALE GENOMIC DNA]</scope>
    <source>
        <strain evidence="2 3">CECT 8110</strain>
    </source>
</reference>
<dbReference type="Proteomes" id="UP000193207">
    <property type="component" value="Unassembled WGS sequence"/>
</dbReference>
<evidence type="ECO:0000313" key="3">
    <source>
        <dbReference type="Proteomes" id="UP000193207"/>
    </source>
</evidence>
<name>A0A1X6YNK0_9RHOB</name>
<protein>
    <recommendedName>
        <fullName evidence="1">DUF2059 domain-containing protein</fullName>
    </recommendedName>
</protein>
<feature type="domain" description="DUF2059" evidence="1">
    <location>
        <begin position="91"/>
        <end position="137"/>
    </location>
</feature>
<gene>
    <name evidence="2" type="ORF">ROH8110_01236</name>
</gene>
<dbReference type="AlphaFoldDB" id="A0A1X6YNK0"/>
<dbReference type="InterPro" id="IPR018637">
    <property type="entry name" value="DUF2059"/>
</dbReference>